<organism evidence="5 6">
    <name type="scientific">Rhizobium leucaenae</name>
    <dbReference type="NCBI Taxonomy" id="29450"/>
    <lineage>
        <taxon>Bacteria</taxon>
        <taxon>Pseudomonadati</taxon>
        <taxon>Pseudomonadota</taxon>
        <taxon>Alphaproteobacteria</taxon>
        <taxon>Hyphomicrobiales</taxon>
        <taxon>Rhizobiaceae</taxon>
        <taxon>Rhizobium/Agrobacterium group</taxon>
        <taxon>Rhizobium</taxon>
    </lineage>
</organism>
<keyword evidence="3" id="KW-0804">Transcription</keyword>
<dbReference type="GO" id="GO:0003700">
    <property type="term" value="F:DNA-binding transcription factor activity"/>
    <property type="evidence" value="ECO:0007669"/>
    <property type="project" value="InterPro"/>
</dbReference>
<dbReference type="InterPro" id="IPR018062">
    <property type="entry name" value="HTH_AraC-typ_CS"/>
</dbReference>
<gene>
    <name evidence="5" type="ORF">GGE60_004920</name>
</gene>
<dbReference type="InterPro" id="IPR050204">
    <property type="entry name" value="AraC_XylS_family_regulators"/>
</dbReference>
<dbReference type="OrthoDB" id="7285481at2"/>
<dbReference type="EMBL" id="JACIIG010000016">
    <property type="protein sequence ID" value="MBB4570763.1"/>
    <property type="molecule type" value="Genomic_DNA"/>
</dbReference>
<keyword evidence="6" id="KW-1185">Reference proteome</keyword>
<dbReference type="Pfam" id="PF12833">
    <property type="entry name" value="HTH_18"/>
    <property type="match status" value="1"/>
</dbReference>
<dbReference type="InterPro" id="IPR009057">
    <property type="entry name" value="Homeodomain-like_sf"/>
</dbReference>
<dbReference type="SUPFAM" id="SSF46689">
    <property type="entry name" value="Homeodomain-like"/>
    <property type="match status" value="1"/>
</dbReference>
<reference evidence="5 6" key="1">
    <citation type="submission" date="2020-08" db="EMBL/GenBank/DDBJ databases">
        <title>Genomic Encyclopedia of Type Strains, Phase IV (KMG-V): Genome sequencing to study the core and pangenomes of soil and plant-associated prokaryotes.</title>
        <authorList>
            <person name="Whitman W."/>
        </authorList>
    </citation>
    <scope>NUCLEOTIDE SEQUENCE [LARGE SCALE GENOMIC DNA]</scope>
    <source>
        <strain evidence="5 6">SEMIA 492</strain>
    </source>
</reference>
<feature type="domain" description="HTH araC/xylS-type" evidence="4">
    <location>
        <begin position="237"/>
        <end position="337"/>
    </location>
</feature>
<protein>
    <submittedName>
        <fullName evidence="5">AraC-like DNA-binding protein</fullName>
    </submittedName>
</protein>
<dbReference type="PANTHER" id="PTHR46796">
    <property type="entry name" value="HTH-TYPE TRANSCRIPTIONAL ACTIVATOR RHAS-RELATED"/>
    <property type="match status" value="1"/>
</dbReference>
<dbReference type="GO" id="GO:0043565">
    <property type="term" value="F:sequence-specific DNA binding"/>
    <property type="evidence" value="ECO:0007669"/>
    <property type="project" value="InterPro"/>
</dbReference>
<evidence type="ECO:0000313" key="5">
    <source>
        <dbReference type="EMBL" id="MBB4570763.1"/>
    </source>
</evidence>
<evidence type="ECO:0000313" key="6">
    <source>
        <dbReference type="Proteomes" id="UP000543836"/>
    </source>
</evidence>
<dbReference type="SMART" id="SM00342">
    <property type="entry name" value="HTH_ARAC"/>
    <property type="match status" value="1"/>
</dbReference>
<comment type="caution">
    <text evidence="5">The sequence shown here is derived from an EMBL/GenBank/DDBJ whole genome shotgun (WGS) entry which is preliminary data.</text>
</comment>
<dbReference type="Gene3D" id="1.10.10.60">
    <property type="entry name" value="Homeodomain-like"/>
    <property type="match status" value="1"/>
</dbReference>
<dbReference type="PROSITE" id="PS01124">
    <property type="entry name" value="HTH_ARAC_FAMILY_2"/>
    <property type="match status" value="1"/>
</dbReference>
<evidence type="ECO:0000256" key="3">
    <source>
        <dbReference type="ARBA" id="ARBA00023163"/>
    </source>
</evidence>
<dbReference type="InterPro" id="IPR018060">
    <property type="entry name" value="HTH_AraC"/>
</dbReference>
<sequence>MVSLTSQTPARAHEPNYGFVPTHEGNDFESMVRAFTAGYGVFGAKPLSNDRSFAWAADLRTSGTLTAIHSAYRNSWEIRTLDETPQHLAFYIPHAGSFRLNVGKRTVEGGAGRILIANNHEAGSRLIQGEPHCSDALFLDWKVMKRTLFSLLETPTLESLDLEPVIDLATPSGRLIGNLAQTIVQGMRNGGPLLSSPLAVSTMSETLADLVIRFTRHRLSGHFEKKKVSTVAPWHVRRAIDYMHANIAEPFTMSMVADEVGISIRALQTGFKTFRGTSPGAYLRTIRLKAVHDQLRDPFNQQSLRDICTRWGFFHAGRFSATYRSAFGESPRDTRLRAVFNPAATAQVFSVSP</sequence>
<proteinExistence type="predicted"/>
<keyword evidence="1" id="KW-0805">Transcription regulation</keyword>
<dbReference type="AlphaFoldDB" id="A0A7W6ZZ07"/>
<evidence type="ECO:0000256" key="1">
    <source>
        <dbReference type="ARBA" id="ARBA00023015"/>
    </source>
</evidence>
<dbReference type="Proteomes" id="UP000543836">
    <property type="component" value="Unassembled WGS sequence"/>
</dbReference>
<dbReference type="RefSeq" id="WP_037136136.1">
    <property type="nucleotide sequence ID" value="NZ_JACIIG010000016.1"/>
</dbReference>
<dbReference type="PROSITE" id="PS00041">
    <property type="entry name" value="HTH_ARAC_FAMILY_1"/>
    <property type="match status" value="1"/>
</dbReference>
<accession>A0A7W6ZZ07</accession>
<name>A0A7W6ZZ07_9HYPH</name>
<evidence type="ECO:0000259" key="4">
    <source>
        <dbReference type="PROSITE" id="PS01124"/>
    </source>
</evidence>
<dbReference type="PANTHER" id="PTHR46796:SF12">
    <property type="entry name" value="HTH-TYPE DNA-BINDING TRANSCRIPTIONAL ACTIVATOR EUTR"/>
    <property type="match status" value="1"/>
</dbReference>
<keyword evidence="2 5" id="KW-0238">DNA-binding</keyword>
<evidence type="ECO:0000256" key="2">
    <source>
        <dbReference type="ARBA" id="ARBA00023125"/>
    </source>
</evidence>
<dbReference type="InterPro" id="IPR035418">
    <property type="entry name" value="AraC-bd_2"/>
</dbReference>
<dbReference type="Pfam" id="PF14525">
    <property type="entry name" value="AraC_binding_2"/>
    <property type="match status" value="1"/>
</dbReference>